<gene>
    <name evidence="1" type="ORF">SAMN05444424_1249</name>
</gene>
<dbReference type="InterPro" id="IPR027417">
    <property type="entry name" value="P-loop_NTPase"/>
</dbReference>
<dbReference type="Gene3D" id="3.40.50.300">
    <property type="entry name" value="P-loop containing nucleotide triphosphate hydrolases"/>
    <property type="match status" value="1"/>
</dbReference>
<dbReference type="EMBL" id="FQVY01000002">
    <property type="protein sequence ID" value="SHG04085.1"/>
    <property type="molecule type" value="Genomic_DNA"/>
</dbReference>
<organism evidence="1 2">
    <name type="scientific">Bittarella massiliensis</name>
    <name type="common">ex Durand et al. 2017</name>
    <dbReference type="NCBI Taxonomy" id="1720313"/>
    <lineage>
        <taxon>Bacteria</taxon>
        <taxon>Bacillati</taxon>
        <taxon>Bacillota</taxon>
        <taxon>Clostridia</taxon>
        <taxon>Eubacteriales</taxon>
        <taxon>Oscillospiraceae</taxon>
        <taxon>Bittarella (ex Durand et al. 2017)</taxon>
    </lineage>
</organism>
<dbReference type="Proteomes" id="UP000184089">
    <property type="component" value="Unassembled WGS sequence"/>
</dbReference>
<proteinExistence type="predicted"/>
<reference evidence="2" key="1">
    <citation type="submission" date="2016-11" db="EMBL/GenBank/DDBJ databases">
        <authorList>
            <person name="Jaros S."/>
            <person name="Januszkiewicz K."/>
            <person name="Wedrychowicz H."/>
        </authorList>
    </citation>
    <scope>NUCLEOTIDE SEQUENCE [LARGE SCALE GENOMIC DNA]</scope>
    <source>
        <strain evidence="2">DSM 4029</strain>
    </source>
</reference>
<protein>
    <submittedName>
        <fullName evidence="1">AAA domain-containing protein</fullName>
    </submittedName>
</protein>
<accession>A0AAQ1RVQ6</accession>
<comment type="caution">
    <text evidence="1">The sequence shown here is derived from an EMBL/GenBank/DDBJ whole genome shotgun (WGS) entry which is preliminary data.</text>
</comment>
<evidence type="ECO:0000313" key="2">
    <source>
        <dbReference type="Proteomes" id="UP000184089"/>
    </source>
</evidence>
<evidence type="ECO:0000313" key="1">
    <source>
        <dbReference type="EMBL" id="SHG04085.1"/>
    </source>
</evidence>
<dbReference type="SUPFAM" id="SSF52540">
    <property type="entry name" value="P-loop containing nucleoside triphosphate hydrolases"/>
    <property type="match status" value="1"/>
</dbReference>
<name>A0AAQ1RVQ6_9FIRM</name>
<sequence>MGPLPGGVAVKLVILTGPHAVGKMTVGQALERRTGLRLFHNHESLEPLLHIFPDRPDIWGPLSDQFRWRVFDAFSQTDAAGLIFTYMWAFDAPEDRAYIERVRALFEGRGAPVYLVELAADRAVRLVRNRSENRLLHKPSKRDLRQSEALFCQLEGAHRLNSLPGEIDWPHYLRLDNTALSPEEAADRICGAFAL</sequence>
<dbReference type="AlphaFoldDB" id="A0AAQ1RVQ6"/>